<dbReference type="SUPFAM" id="SSF55874">
    <property type="entry name" value="ATPase domain of HSP90 chaperone/DNA topoisomerase II/histidine kinase"/>
    <property type="match status" value="1"/>
</dbReference>
<evidence type="ECO:0000256" key="7">
    <source>
        <dbReference type="ARBA" id="ARBA00022777"/>
    </source>
</evidence>
<keyword evidence="5" id="KW-0808">Transferase</keyword>
<dbReference type="Pfam" id="PF00512">
    <property type="entry name" value="HisKA"/>
    <property type="match status" value="1"/>
</dbReference>
<dbReference type="InterPro" id="IPR050351">
    <property type="entry name" value="BphY/WalK/GraS-like"/>
</dbReference>
<dbReference type="GO" id="GO:0016036">
    <property type="term" value="P:cellular response to phosphate starvation"/>
    <property type="evidence" value="ECO:0007669"/>
    <property type="project" value="TreeGrafter"/>
</dbReference>
<dbReference type="InterPro" id="IPR004358">
    <property type="entry name" value="Sig_transdc_His_kin-like_C"/>
</dbReference>
<dbReference type="GO" id="GO:0005886">
    <property type="term" value="C:plasma membrane"/>
    <property type="evidence" value="ECO:0007669"/>
    <property type="project" value="TreeGrafter"/>
</dbReference>
<keyword evidence="4" id="KW-0597">Phosphoprotein</keyword>
<comment type="catalytic activity">
    <reaction evidence="1">
        <text>ATP + protein L-histidine = ADP + protein N-phospho-L-histidine.</text>
        <dbReference type="EC" id="2.7.13.3"/>
    </reaction>
</comment>
<dbReference type="Gene3D" id="3.30.565.10">
    <property type="entry name" value="Histidine kinase-like ATPase, C-terminal domain"/>
    <property type="match status" value="1"/>
</dbReference>
<dbReference type="InterPro" id="IPR003661">
    <property type="entry name" value="HisK_dim/P_dom"/>
</dbReference>
<dbReference type="AlphaFoldDB" id="A0A3D9INK7"/>
<dbReference type="GO" id="GO:0004721">
    <property type="term" value="F:phosphoprotein phosphatase activity"/>
    <property type="evidence" value="ECO:0007669"/>
    <property type="project" value="TreeGrafter"/>
</dbReference>
<evidence type="ECO:0000256" key="4">
    <source>
        <dbReference type="ARBA" id="ARBA00022553"/>
    </source>
</evidence>
<dbReference type="InterPro" id="IPR036097">
    <property type="entry name" value="HisK_dim/P_sf"/>
</dbReference>
<keyword evidence="9" id="KW-0902">Two-component regulatory system</keyword>
<dbReference type="GO" id="GO:0005524">
    <property type="term" value="F:ATP binding"/>
    <property type="evidence" value="ECO:0007669"/>
    <property type="project" value="UniProtKB-KW"/>
</dbReference>
<keyword evidence="10" id="KW-0812">Transmembrane</keyword>
<dbReference type="InterPro" id="IPR036890">
    <property type="entry name" value="HATPase_C_sf"/>
</dbReference>
<keyword evidence="10" id="KW-1133">Transmembrane helix</keyword>
<evidence type="ECO:0000256" key="1">
    <source>
        <dbReference type="ARBA" id="ARBA00000085"/>
    </source>
</evidence>
<evidence type="ECO:0000256" key="2">
    <source>
        <dbReference type="ARBA" id="ARBA00004370"/>
    </source>
</evidence>
<keyword evidence="13" id="KW-1185">Reference proteome</keyword>
<evidence type="ECO:0000256" key="3">
    <source>
        <dbReference type="ARBA" id="ARBA00012438"/>
    </source>
</evidence>
<reference evidence="12 13" key="1">
    <citation type="submission" date="2018-07" db="EMBL/GenBank/DDBJ databases">
        <title>Genomic Encyclopedia of Type Strains, Phase III (KMG-III): the genomes of soil and plant-associated and newly described type strains.</title>
        <authorList>
            <person name="Whitman W."/>
        </authorList>
    </citation>
    <scope>NUCLEOTIDE SEQUENCE [LARGE SCALE GENOMIC DNA]</scope>
    <source>
        <strain evidence="12 13">CECT 8236</strain>
    </source>
</reference>
<dbReference type="PROSITE" id="PS50109">
    <property type="entry name" value="HIS_KIN"/>
    <property type="match status" value="1"/>
</dbReference>
<dbReference type="SMART" id="SM00388">
    <property type="entry name" value="HisKA"/>
    <property type="match status" value="1"/>
</dbReference>
<proteinExistence type="predicted"/>
<keyword evidence="6" id="KW-0547">Nucleotide-binding</keyword>
<evidence type="ECO:0000256" key="9">
    <source>
        <dbReference type="ARBA" id="ARBA00023012"/>
    </source>
</evidence>
<accession>A0A3D9INK7</accession>
<dbReference type="SMART" id="SM00387">
    <property type="entry name" value="HATPase_c"/>
    <property type="match status" value="1"/>
</dbReference>
<dbReference type="GO" id="GO:0000155">
    <property type="term" value="F:phosphorelay sensor kinase activity"/>
    <property type="evidence" value="ECO:0007669"/>
    <property type="project" value="InterPro"/>
</dbReference>
<keyword evidence="10" id="KW-0472">Membrane</keyword>
<dbReference type="InterPro" id="IPR005467">
    <property type="entry name" value="His_kinase_dom"/>
</dbReference>
<dbReference type="OrthoDB" id="368131at2"/>
<feature type="transmembrane region" description="Helical" evidence="10">
    <location>
        <begin position="45"/>
        <end position="66"/>
    </location>
</feature>
<dbReference type="Gene3D" id="1.10.287.130">
    <property type="match status" value="1"/>
</dbReference>
<evidence type="ECO:0000256" key="10">
    <source>
        <dbReference type="SAM" id="Phobius"/>
    </source>
</evidence>
<dbReference type="Proteomes" id="UP000256869">
    <property type="component" value="Unassembled WGS sequence"/>
</dbReference>
<dbReference type="PRINTS" id="PR00344">
    <property type="entry name" value="BCTRLSENSOR"/>
</dbReference>
<sequence>MSFMIRIALLLLLVVVIFSLSVQLVLFVTLELFWPNAKNSDGLELYGLVVAGFFFLFTLLLIGWYLGKPIYGMIVWIRQLANGNYEVPESWIAIHSRKNDTLKRPYALYKELYDHLLLLTNTLKENHQDKLKSEQVKQEWIQGISHDLKTPLTYISGYSAMLLNPGYQWSEAEQKEFQSVIGQKAAHLQELVQDLNENIHTQIPIKLNEVDLIELVRRTLADVSSAPWASGYSLMLDSSETLGLVVSCDSKLLMRALRNLLVNAIVHNPEGTEIVVHIKRGGDRIAEIDVVDNGIGINDSLSKGENATSSQGRSGLGLSIARQLIEAHGGKMNVISQINKGTSISIQLPLAGN</sequence>
<dbReference type="EC" id="2.7.13.3" evidence="3"/>
<dbReference type="EMBL" id="QRDY01000004">
    <property type="protein sequence ID" value="RED63315.1"/>
    <property type="molecule type" value="Genomic_DNA"/>
</dbReference>
<dbReference type="SUPFAM" id="SSF47384">
    <property type="entry name" value="Homodimeric domain of signal transducing histidine kinase"/>
    <property type="match status" value="1"/>
</dbReference>
<name>A0A3D9INK7_9BACL</name>
<dbReference type="CDD" id="cd00075">
    <property type="entry name" value="HATPase"/>
    <property type="match status" value="1"/>
</dbReference>
<dbReference type="PANTHER" id="PTHR45453:SF1">
    <property type="entry name" value="PHOSPHATE REGULON SENSOR PROTEIN PHOR"/>
    <property type="match status" value="1"/>
</dbReference>
<gene>
    <name evidence="12" type="ORF">DFP95_104310</name>
</gene>
<dbReference type="Pfam" id="PF02518">
    <property type="entry name" value="HATPase_c"/>
    <property type="match status" value="1"/>
</dbReference>
<dbReference type="InterPro" id="IPR003594">
    <property type="entry name" value="HATPase_dom"/>
</dbReference>
<comment type="subcellular location">
    <subcellularLocation>
        <location evidence="2">Membrane</location>
    </subcellularLocation>
</comment>
<evidence type="ECO:0000256" key="5">
    <source>
        <dbReference type="ARBA" id="ARBA00022679"/>
    </source>
</evidence>
<keyword evidence="8" id="KW-0067">ATP-binding</keyword>
<evidence type="ECO:0000259" key="11">
    <source>
        <dbReference type="PROSITE" id="PS50109"/>
    </source>
</evidence>
<feature type="domain" description="Histidine kinase" evidence="11">
    <location>
        <begin position="143"/>
        <end position="352"/>
    </location>
</feature>
<evidence type="ECO:0000313" key="13">
    <source>
        <dbReference type="Proteomes" id="UP000256869"/>
    </source>
</evidence>
<dbReference type="CDD" id="cd00082">
    <property type="entry name" value="HisKA"/>
    <property type="match status" value="1"/>
</dbReference>
<evidence type="ECO:0000256" key="8">
    <source>
        <dbReference type="ARBA" id="ARBA00022840"/>
    </source>
</evidence>
<organism evidence="12 13">
    <name type="scientific">Cohnella lupini</name>
    <dbReference type="NCBI Taxonomy" id="1294267"/>
    <lineage>
        <taxon>Bacteria</taxon>
        <taxon>Bacillati</taxon>
        <taxon>Bacillota</taxon>
        <taxon>Bacilli</taxon>
        <taxon>Bacillales</taxon>
        <taxon>Paenibacillaceae</taxon>
        <taxon>Cohnella</taxon>
    </lineage>
</organism>
<evidence type="ECO:0000256" key="6">
    <source>
        <dbReference type="ARBA" id="ARBA00022741"/>
    </source>
</evidence>
<keyword evidence="7" id="KW-0418">Kinase</keyword>
<protein>
    <recommendedName>
        <fullName evidence="3">histidine kinase</fullName>
        <ecNumber evidence="3">2.7.13.3</ecNumber>
    </recommendedName>
</protein>
<evidence type="ECO:0000313" key="12">
    <source>
        <dbReference type="EMBL" id="RED63315.1"/>
    </source>
</evidence>
<comment type="caution">
    <text evidence="12">The sequence shown here is derived from an EMBL/GenBank/DDBJ whole genome shotgun (WGS) entry which is preliminary data.</text>
</comment>
<dbReference type="RefSeq" id="WP_115992591.1">
    <property type="nucleotide sequence ID" value="NZ_QRDY01000004.1"/>
</dbReference>
<dbReference type="PANTHER" id="PTHR45453">
    <property type="entry name" value="PHOSPHATE REGULON SENSOR PROTEIN PHOR"/>
    <property type="match status" value="1"/>
</dbReference>